<dbReference type="Proteomes" id="UP000430202">
    <property type="component" value="Unassembled WGS sequence"/>
</dbReference>
<dbReference type="AlphaFoldDB" id="A0A653U838"/>
<protein>
    <submittedName>
        <fullName evidence="2">Uncharacterized protein</fullName>
    </submittedName>
</protein>
<feature type="transmembrane region" description="Helical" evidence="1">
    <location>
        <begin position="58"/>
        <end position="78"/>
    </location>
</feature>
<keyword evidence="1" id="KW-0472">Membrane</keyword>
<evidence type="ECO:0000313" key="2">
    <source>
        <dbReference type="EMBL" id="VXB85730.1"/>
    </source>
</evidence>
<feature type="transmembrane region" description="Helical" evidence="1">
    <location>
        <begin position="84"/>
        <end position="108"/>
    </location>
</feature>
<evidence type="ECO:0000313" key="3">
    <source>
        <dbReference type="Proteomes" id="UP000430202"/>
    </source>
</evidence>
<reference evidence="2 3" key="1">
    <citation type="submission" date="2019-10" db="EMBL/GenBank/DDBJ databases">
        <authorList>
            <person name="Karimi E."/>
        </authorList>
    </citation>
    <scope>NUCLEOTIDE SEQUENCE [LARGE SCALE GENOMIC DNA]</scope>
    <source>
        <strain evidence="2">Maribacter sp. 151</strain>
    </source>
</reference>
<evidence type="ECO:0000256" key="1">
    <source>
        <dbReference type="SAM" id="Phobius"/>
    </source>
</evidence>
<keyword evidence="1" id="KW-0812">Transmembrane</keyword>
<name>A0A653U838_9FLAO</name>
<dbReference type="EMBL" id="CABWLR010000004">
    <property type="protein sequence ID" value="VXB85730.1"/>
    <property type="molecule type" value="Genomic_DNA"/>
</dbReference>
<organism evidence="2 3">
    <name type="scientific">Maribacter litoralis</name>
    <dbReference type="NCBI Taxonomy" id="2059726"/>
    <lineage>
        <taxon>Bacteria</taxon>
        <taxon>Pseudomonadati</taxon>
        <taxon>Bacteroidota</taxon>
        <taxon>Flavobacteriia</taxon>
        <taxon>Flavobacteriales</taxon>
        <taxon>Flavobacteriaceae</taxon>
        <taxon>Maribacter</taxon>
    </lineage>
</organism>
<gene>
    <name evidence="2" type="ORF">MARI151_40083</name>
</gene>
<keyword evidence="1" id="KW-1133">Transmembrane helix</keyword>
<proteinExistence type="predicted"/>
<sequence length="118" mass="13836">MKKIELDITPLAISTILIMISIAITLFSNYILSLEHYIGMFCLSISIFLYFTKRKLYYVFFGLSLLAGLIGYLDFYYVNYKFGFGIISFNPIFLLLIILLFIFAYYIADKRDSTRNNR</sequence>
<feature type="transmembrane region" description="Helical" evidence="1">
    <location>
        <begin position="7"/>
        <end position="28"/>
    </location>
</feature>
<accession>A0A653U838</accession>
<keyword evidence="3" id="KW-1185">Reference proteome</keyword>